<evidence type="ECO:0000256" key="2">
    <source>
        <dbReference type="ARBA" id="ARBA00001947"/>
    </source>
</evidence>
<evidence type="ECO:0000256" key="3">
    <source>
        <dbReference type="ARBA" id="ARBA00010772"/>
    </source>
</evidence>
<gene>
    <name evidence="9" type="primary">manA</name>
    <name evidence="9" type="ORF">OLW01_01875</name>
</gene>
<name>A0ABY7AMP8_9ALTE</name>
<evidence type="ECO:0000256" key="6">
    <source>
        <dbReference type="ARBA" id="ARBA00022833"/>
    </source>
</evidence>
<dbReference type="PANTHER" id="PTHR10309:SF0">
    <property type="entry name" value="MANNOSE-6-PHOSPHATE ISOMERASE"/>
    <property type="match status" value="1"/>
</dbReference>
<feature type="domain" description="Phosphomannose isomerase type I catalytic" evidence="8">
    <location>
        <begin position="7"/>
        <end position="152"/>
    </location>
</feature>
<dbReference type="InterPro" id="IPR016305">
    <property type="entry name" value="Mannose-6-P_Isomerase"/>
</dbReference>
<evidence type="ECO:0000313" key="10">
    <source>
        <dbReference type="Proteomes" id="UP001163726"/>
    </source>
</evidence>
<protein>
    <recommendedName>
        <fullName evidence="4">mannose-6-phosphate isomerase</fullName>
        <ecNumber evidence="4">5.3.1.8</ecNumber>
    </recommendedName>
</protein>
<dbReference type="PRINTS" id="PR00714">
    <property type="entry name" value="MAN6PISMRASE"/>
</dbReference>
<dbReference type="EC" id="5.3.1.8" evidence="4"/>
<comment type="similarity">
    <text evidence="3">Belongs to the mannose-6-phosphate isomerase type 1 family.</text>
</comment>
<evidence type="ECO:0000256" key="4">
    <source>
        <dbReference type="ARBA" id="ARBA00011956"/>
    </source>
</evidence>
<dbReference type="Proteomes" id="UP001163726">
    <property type="component" value="Chromosome"/>
</dbReference>
<keyword evidence="7 9" id="KW-0413">Isomerase</keyword>
<dbReference type="NCBIfam" id="TIGR00218">
    <property type="entry name" value="manA"/>
    <property type="match status" value="1"/>
</dbReference>
<dbReference type="InterPro" id="IPR014710">
    <property type="entry name" value="RmlC-like_jellyroll"/>
</dbReference>
<evidence type="ECO:0000256" key="5">
    <source>
        <dbReference type="ARBA" id="ARBA00022723"/>
    </source>
</evidence>
<accession>A0ABY7AMP8</accession>
<comment type="cofactor">
    <cofactor evidence="2">
        <name>Zn(2+)</name>
        <dbReference type="ChEBI" id="CHEBI:29105"/>
    </cofactor>
</comment>
<dbReference type="Gene3D" id="2.60.120.10">
    <property type="entry name" value="Jelly Rolls"/>
    <property type="match status" value="2"/>
</dbReference>
<organism evidence="9 10">
    <name type="scientific">Catenovulum adriaticum</name>
    <dbReference type="NCBI Taxonomy" id="2984846"/>
    <lineage>
        <taxon>Bacteria</taxon>
        <taxon>Pseudomonadati</taxon>
        <taxon>Pseudomonadota</taxon>
        <taxon>Gammaproteobacteria</taxon>
        <taxon>Alteromonadales</taxon>
        <taxon>Alteromonadaceae</taxon>
        <taxon>Catenovulum</taxon>
    </lineage>
</organism>
<dbReference type="InterPro" id="IPR046457">
    <property type="entry name" value="PMI_typeI_cat"/>
</dbReference>
<keyword evidence="10" id="KW-1185">Reference proteome</keyword>
<reference evidence="9" key="1">
    <citation type="submission" date="2022-10" db="EMBL/GenBank/DDBJ databases">
        <title>Catenovulum adriacola sp. nov. isolated in the Harbour of Susak.</title>
        <authorList>
            <person name="Schoch T."/>
            <person name="Reich S.J."/>
            <person name="Stoeferle S."/>
            <person name="Flaiz M."/>
            <person name="Kazda M."/>
            <person name="Riedel C.U."/>
            <person name="Duerre P."/>
        </authorList>
    </citation>
    <scope>NUCLEOTIDE SEQUENCE</scope>
    <source>
        <strain evidence="9">TS8</strain>
    </source>
</reference>
<dbReference type="InterPro" id="IPR011051">
    <property type="entry name" value="RmlC_Cupin_sf"/>
</dbReference>
<dbReference type="SUPFAM" id="SSF51182">
    <property type="entry name" value="RmlC-like cupins"/>
    <property type="match status" value="1"/>
</dbReference>
<dbReference type="GO" id="GO:0004476">
    <property type="term" value="F:mannose-6-phosphate isomerase activity"/>
    <property type="evidence" value="ECO:0007669"/>
    <property type="project" value="UniProtKB-EC"/>
</dbReference>
<evidence type="ECO:0000256" key="7">
    <source>
        <dbReference type="ARBA" id="ARBA00023235"/>
    </source>
</evidence>
<evidence type="ECO:0000256" key="1">
    <source>
        <dbReference type="ARBA" id="ARBA00000757"/>
    </source>
</evidence>
<dbReference type="PANTHER" id="PTHR10309">
    <property type="entry name" value="MANNOSE-6-PHOSPHATE ISOMERASE"/>
    <property type="match status" value="1"/>
</dbReference>
<proteinExistence type="inferred from homology"/>
<dbReference type="PROSITE" id="PS00965">
    <property type="entry name" value="PMI_I_1"/>
    <property type="match status" value="1"/>
</dbReference>
<evidence type="ECO:0000313" key="9">
    <source>
        <dbReference type="EMBL" id="WAJ70590.1"/>
    </source>
</evidence>
<dbReference type="PIRSF" id="PIRSF001480">
    <property type="entry name" value="Mannose-6-phosphate_isomerase"/>
    <property type="match status" value="1"/>
</dbReference>
<dbReference type="Gene3D" id="1.10.441.10">
    <property type="entry name" value="Phosphomannose Isomerase, domain 2"/>
    <property type="match status" value="1"/>
</dbReference>
<dbReference type="RefSeq" id="WP_268074940.1">
    <property type="nucleotide sequence ID" value="NZ_CP109965.1"/>
</dbReference>
<dbReference type="CDD" id="cd07011">
    <property type="entry name" value="cupin_PMI_type_I_N"/>
    <property type="match status" value="1"/>
</dbReference>
<dbReference type="Pfam" id="PF20511">
    <property type="entry name" value="PMI_typeI_cat"/>
    <property type="match status" value="1"/>
</dbReference>
<sequence>MFSKPIRLKNNFQNYDWGTFNEIPRILGMEKPNTELPLAELWVGAHPKSPSFAVDEDQPLDALIASNPIEILGENASKMGNKLPYLFKILSARKALSIQVHPTKAQAVEGYTQERKNDIEGNHAQCNYQDDNHKPELIYALTKFSAMAGFRPNRELAKSLRLLQHEQFDQWADTLAIGTSRDVEAFYGWLLHLDLDLLKDLVEHALDIAKTSEVNELKWLESLYQLYGIDLGIFFPLILNLFELKPGQALFLGAGCPHAYLQGTGIEIMANSDNVLRGGLTSKHMDRKELVKITQYTEQANCIHPQLGELTQHVRSFEIPCPDFQFELINLKNETHYITSSSASAELYFVVEGQCEILGECYQQGESFLMPSALKAAVITGQAQIGRVYTQF</sequence>
<dbReference type="InterPro" id="IPR018050">
    <property type="entry name" value="Pmannose_isomerase-type1_CS"/>
</dbReference>
<dbReference type="InterPro" id="IPR001250">
    <property type="entry name" value="Man6P_Isoase-1"/>
</dbReference>
<comment type="catalytic activity">
    <reaction evidence="1">
        <text>D-mannose 6-phosphate = D-fructose 6-phosphate</text>
        <dbReference type="Rhea" id="RHEA:12356"/>
        <dbReference type="ChEBI" id="CHEBI:58735"/>
        <dbReference type="ChEBI" id="CHEBI:61527"/>
        <dbReference type="EC" id="5.3.1.8"/>
    </reaction>
</comment>
<keyword evidence="6" id="KW-0862">Zinc</keyword>
<dbReference type="EMBL" id="CP109965">
    <property type="protein sequence ID" value="WAJ70590.1"/>
    <property type="molecule type" value="Genomic_DNA"/>
</dbReference>
<evidence type="ECO:0000259" key="8">
    <source>
        <dbReference type="Pfam" id="PF20511"/>
    </source>
</evidence>
<keyword evidence="5" id="KW-0479">Metal-binding</keyword>